<evidence type="ECO:0000256" key="1">
    <source>
        <dbReference type="SAM" id="Phobius"/>
    </source>
</evidence>
<feature type="transmembrane region" description="Helical" evidence="1">
    <location>
        <begin position="176"/>
        <end position="199"/>
    </location>
</feature>
<dbReference type="InterPro" id="IPR004711">
    <property type="entry name" value="Benzoate_Transporter"/>
</dbReference>
<dbReference type="NCBIfam" id="TIGR00843">
    <property type="entry name" value="benE"/>
    <property type="match status" value="1"/>
</dbReference>
<feature type="transmembrane region" description="Helical" evidence="1">
    <location>
        <begin position="354"/>
        <end position="376"/>
    </location>
</feature>
<feature type="transmembrane region" description="Helical" evidence="1">
    <location>
        <begin position="321"/>
        <end position="342"/>
    </location>
</feature>
<feature type="transmembrane region" description="Helical" evidence="1">
    <location>
        <begin position="249"/>
        <end position="279"/>
    </location>
</feature>
<feature type="transmembrane region" description="Helical" evidence="1">
    <location>
        <begin position="291"/>
        <end position="315"/>
    </location>
</feature>
<protein>
    <submittedName>
        <fullName evidence="2">Benzoate/H(+) symporter BenE family transporter</fullName>
    </submittedName>
</protein>
<feature type="transmembrane region" description="Helical" evidence="1">
    <location>
        <begin position="46"/>
        <end position="65"/>
    </location>
</feature>
<feature type="transmembrane region" description="Helical" evidence="1">
    <location>
        <begin position="151"/>
        <end position="170"/>
    </location>
</feature>
<name>A0ABS9W2X9_9PROT</name>
<keyword evidence="1" id="KW-0812">Transmembrane</keyword>
<evidence type="ECO:0000313" key="3">
    <source>
        <dbReference type="Proteomes" id="UP001201985"/>
    </source>
</evidence>
<keyword evidence="1" id="KW-0472">Membrane</keyword>
<dbReference type="Pfam" id="PF03594">
    <property type="entry name" value="BenE"/>
    <property type="match status" value="1"/>
</dbReference>
<organism evidence="2 3">
    <name type="scientific">Teichococcus vastitatis</name>
    <dbReference type="NCBI Taxonomy" id="2307076"/>
    <lineage>
        <taxon>Bacteria</taxon>
        <taxon>Pseudomonadati</taxon>
        <taxon>Pseudomonadota</taxon>
        <taxon>Alphaproteobacteria</taxon>
        <taxon>Acetobacterales</taxon>
        <taxon>Roseomonadaceae</taxon>
        <taxon>Roseomonas</taxon>
    </lineage>
</organism>
<sequence>MPPATPRFSGLAQPIIAGVLAAVVGFASSFAVVLQGFAAMGATPGQAASGLMALCLAQGLLGLWLSLRQRMPIVLAWSTPGAALLAGTGTPEGGFAVACGAFLVAGLLILAAGLWRPFGRAVSAIPASLANAMLAGVLLGICLAPMQAVGAMPALALPVVLVWALCWRWARLWAVPAAVAVTALLIGLTTPIPSMVAAMPRLEWLLPRPEFGAAIGIGLPLFLVTMASQNVPGLAVLNSQGFRPAPGPIFAVTGAISALIAFLGAHSFNLAAITAALCAGPDAHPDPARRWVAAAAAGVFYVVLGLGAGFAAAFIAASPPLLIQAVAGLALLGALGGALTSAMAEERNRLAATLTFATTASGLALFGIGAAFWGLLAGGGLMLLDRIRYR</sequence>
<dbReference type="PANTHER" id="PTHR30199">
    <property type="entry name" value="MFS FAMILY TRANSPORTER, PREDICTED SUBSTRATE BENZOATE"/>
    <property type="match status" value="1"/>
</dbReference>
<comment type="caution">
    <text evidence="2">The sequence shown here is derived from an EMBL/GenBank/DDBJ whole genome shotgun (WGS) entry which is preliminary data.</text>
</comment>
<evidence type="ECO:0000313" key="2">
    <source>
        <dbReference type="EMBL" id="MCI0753225.1"/>
    </source>
</evidence>
<accession>A0ABS9W2X9</accession>
<dbReference type="RefSeq" id="WP_120007466.1">
    <property type="nucleotide sequence ID" value="NZ_JALBUU010000004.1"/>
</dbReference>
<keyword evidence="3" id="KW-1185">Reference proteome</keyword>
<dbReference type="PANTHER" id="PTHR30199:SF0">
    <property type="entry name" value="INNER MEMBRANE PROTEIN YDCO"/>
    <property type="match status" value="1"/>
</dbReference>
<keyword evidence="1" id="KW-1133">Transmembrane helix</keyword>
<feature type="transmembrane region" description="Helical" evidence="1">
    <location>
        <begin position="211"/>
        <end position="229"/>
    </location>
</feature>
<dbReference type="Proteomes" id="UP001201985">
    <property type="component" value="Unassembled WGS sequence"/>
</dbReference>
<gene>
    <name evidence="2" type="ORF">MON41_05530</name>
</gene>
<feature type="transmembrane region" description="Helical" evidence="1">
    <location>
        <begin position="95"/>
        <end position="115"/>
    </location>
</feature>
<dbReference type="EMBL" id="JALBUU010000004">
    <property type="protein sequence ID" value="MCI0753225.1"/>
    <property type="molecule type" value="Genomic_DNA"/>
</dbReference>
<proteinExistence type="predicted"/>
<reference evidence="2 3" key="1">
    <citation type="submission" date="2022-03" db="EMBL/GenBank/DDBJ databases">
        <title>Complete genome analysis of Roseomonas KG 17.1 : a prolific producer of plant growth promoters.</title>
        <authorList>
            <person name="Saadouli I."/>
            <person name="Najjari A."/>
            <person name="Mosbah A."/>
            <person name="Ouzari H.I."/>
        </authorList>
    </citation>
    <scope>NUCLEOTIDE SEQUENCE [LARGE SCALE GENOMIC DNA]</scope>
    <source>
        <strain evidence="2 3">KG17-1</strain>
    </source>
</reference>
<feature type="transmembrane region" description="Helical" evidence="1">
    <location>
        <begin position="12"/>
        <end position="34"/>
    </location>
</feature>
<feature type="transmembrane region" description="Helical" evidence="1">
    <location>
        <begin position="121"/>
        <end position="144"/>
    </location>
</feature>